<proteinExistence type="predicted"/>
<protein>
    <submittedName>
        <fullName evidence="2">Uncharacterized protein</fullName>
    </submittedName>
</protein>
<evidence type="ECO:0000313" key="2">
    <source>
        <dbReference type="EMBL" id="KOX70805.1"/>
    </source>
</evidence>
<dbReference type="Proteomes" id="UP000053105">
    <property type="component" value="Unassembled WGS sequence"/>
</dbReference>
<reference evidence="2 3" key="1">
    <citation type="submission" date="2015-07" db="EMBL/GenBank/DDBJ databases">
        <title>The genome of Melipona quadrifasciata.</title>
        <authorList>
            <person name="Pan H."/>
            <person name="Kapheim K."/>
        </authorList>
    </citation>
    <scope>NUCLEOTIDE SEQUENCE [LARGE SCALE GENOMIC DNA]</scope>
    <source>
        <strain evidence="2">0111107301</strain>
        <tissue evidence="2">Whole body</tissue>
    </source>
</reference>
<evidence type="ECO:0000256" key="1">
    <source>
        <dbReference type="SAM" id="MobiDB-lite"/>
    </source>
</evidence>
<evidence type="ECO:0000313" key="3">
    <source>
        <dbReference type="Proteomes" id="UP000053105"/>
    </source>
</evidence>
<gene>
    <name evidence="2" type="ORF">WN51_02229</name>
</gene>
<name>A0A0M8ZTH5_9HYME</name>
<organism evidence="2 3">
    <name type="scientific">Melipona quadrifasciata</name>
    <dbReference type="NCBI Taxonomy" id="166423"/>
    <lineage>
        <taxon>Eukaryota</taxon>
        <taxon>Metazoa</taxon>
        <taxon>Ecdysozoa</taxon>
        <taxon>Arthropoda</taxon>
        <taxon>Hexapoda</taxon>
        <taxon>Insecta</taxon>
        <taxon>Pterygota</taxon>
        <taxon>Neoptera</taxon>
        <taxon>Endopterygota</taxon>
        <taxon>Hymenoptera</taxon>
        <taxon>Apocrita</taxon>
        <taxon>Aculeata</taxon>
        <taxon>Apoidea</taxon>
        <taxon>Anthophila</taxon>
        <taxon>Apidae</taxon>
        <taxon>Melipona</taxon>
    </lineage>
</organism>
<feature type="region of interest" description="Disordered" evidence="1">
    <location>
        <begin position="662"/>
        <end position="712"/>
    </location>
</feature>
<feature type="compositionally biased region" description="Basic residues" evidence="1">
    <location>
        <begin position="549"/>
        <end position="558"/>
    </location>
</feature>
<dbReference type="AlphaFoldDB" id="A0A0M8ZTH5"/>
<dbReference type="OrthoDB" id="10039049at2759"/>
<feature type="region of interest" description="Disordered" evidence="1">
    <location>
        <begin position="519"/>
        <end position="581"/>
    </location>
</feature>
<dbReference type="EMBL" id="KQ435851">
    <property type="protein sequence ID" value="KOX70805.1"/>
    <property type="molecule type" value="Genomic_DNA"/>
</dbReference>
<sequence>MCVLYTHPLEDSSRRNLDETYLARGATIPGNYKTFSINSLNRFQQLILSVVLFSKTISVREGKDLMDAGSYGFKCKIKAFKTPKFRMDFRSVPKRLERLESLDFSIIDTKTFTKYGIAIMFEIFKILETQDYLRLSRVLRYKPVFGKTSSMLFKYKYALFTRMKQLVSRQNRQFFFHRETNLMLPIPDAKLFPSAALIYPFPFLWFLTKVLSKRPRIPQPRVSNASGCALSVEVLPISDVKQAELNAKFSRFINMTKINSRVPSPPKLQSLPKLYSSIETWNIGITVTNDKAIMKGQSERKGGYDKAVYTHYAGSLCAPMKAKGRNTNYWCLCGTQPRQHHKYSQDVEFPRCSIVRAMRTWTLNVVSIVSDDISVEITLASFATDASNFHWNAYDDHIELTLKELRRITFEYSKDSRAHVVTNEAWLQPRPIPWRIFPCGRSQTIIVTEAKSNDRFDLVVVFIGAIAQYQTTPLLLEVYPTPPYESRDPNQPIANFRCISVAPEETRFSGLPPLKSVIKSSSRRQKKLSGPREESSSRLKRLDASLSEKRRKKKKKKKKDEEEQEQEKEEEEEEEEGKGRVWGSISEKWTKAILERKNIYRSKRVEYLESNVFEKNVVKTIESTILLFCNDVASTNLTRSKVHTDSPDMNIIEHVLGKFEKKGKTKKLNPPTPLTPPHESQSDLVCREEKGKKRKRKIAPVRKEREGKRNTSGLIKSSGISLSMPAALLSSDAEKCNLLTTVASSNLNENDDLRKYIQRSRPLQDRRVIMQQRQTKLMPSEMTGGFLELSERMARWNHPDWEARHYIIPCTYNVIMYGNNSNK</sequence>
<accession>A0A0M8ZTH5</accession>
<feature type="compositionally biased region" description="Acidic residues" evidence="1">
    <location>
        <begin position="562"/>
        <end position="576"/>
    </location>
</feature>
<keyword evidence="3" id="KW-1185">Reference proteome</keyword>
<feature type="compositionally biased region" description="Basic and acidic residues" evidence="1">
    <location>
        <begin position="530"/>
        <end position="548"/>
    </location>
</feature>